<keyword evidence="8" id="KW-1185">Reference proteome</keyword>
<dbReference type="GO" id="GO:0009236">
    <property type="term" value="P:cobalamin biosynthetic process"/>
    <property type="evidence" value="ECO:0007669"/>
    <property type="project" value="UniProtKB-UniPathway"/>
</dbReference>
<dbReference type="OrthoDB" id="9780708at2"/>
<dbReference type="GO" id="GO:0006355">
    <property type="term" value="P:regulation of DNA-templated transcription"/>
    <property type="evidence" value="ECO:0007669"/>
    <property type="project" value="InterPro"/>
</dbReference>
<evidence type="ECO:0000313" key="8">
    <source>
        <dbReference type="Proteomes" id="UP000016960"/>
    </source>
</evidence>
<feature type="domain" description="HTH merR-type" evidence="6">
    <location>
        <begin position="6"/>
        <end position="77"/>
    </location>
</feature>
<evidence type="ECO:0000313" key="7">
    <source>
        <dbReference type="EMBL" id="ERN42665.1"/>
    </source>
</evidence>
<dbReference type="EC" id="5.4.1.2" evidence="7"/>
<sequence length="377" mass="40918">MQQGDLITIKELTQTVGGGVTPRMVRHYHQLGLLAPPRRSRGNYRLYGEADIRQLARIVALKQQGFQLNHIRQLLRGTPSTEMGGTIAHLQQQYWELTDKLVQLRQTATALEGLLGCDEPSQPVRDRALARLRELEVQADELGSARIWDEFDAATGAHPEDFHAALQQLLPDLQERPEIEVDLLRELVLACGDTSLVSFVRLSPDAIAAARTALKQGNLVIGDIPTVAAAFDRARLAHLGCSVQTLLDDPHITSAGDAEQQFWQQQKWRDRLASLPAGCVLAIGYSPSVLMAVCEAIAANEIAPALAIGMPIGFGHAPATKRRLQRTGIPFVTISGTQGGGLLAAVTLNALAASLIEKPNCHCYLRHQNGSVAAEKA</sequence>
<dbReference type="GO" id="GO:0016993">
    <property type="term" value="F:precorrin-8X methylmutase activity"/>
    <property type="evidence" value="ECO:0007669"/>
    <property type="project" value="InterPro"/>
</dbReference>
<evidence type="ECO:0000256" key="5">
    <source>
        <dbReference type="SAM" id="Coils"/>
    </source>
</evidence>
<dbReference type="Gene3D" id="1.10.1660.10">
    <property type="match status" value="1"/>
</dbReference>
<dbReference type="UniPathway" id="UPA00148"/>
<evidence type="ECO:0000256" key="4">
    <source>
        <dbReference type="ARBA" id="ARBA00023235"/>
    </source>
</evidence>
<comment type="similarity">
    <text evidence="2">Belongs to the CobH/CbiC family.</text>
</comment>
<comment type="caution">
    <text evidence="7">The sequence shown here is derived from an EMBL/GenBank/DDBJ whole genome shotgun (WGS) entry which is preliminary data.</text>
</comment>
<keyword evidence="3" id="KW-0169">Cobalamin biosynthesis</keyword>
<dbReference type="PATRIC" id="fig|582515.4.peg.701"/>
<dbReference type="eggNOG" id="COG0789">
    <property type="taxonomic scope" value="Bacteria"/>
</dbReference>
<dbReference type="SMART" id="SM00422">
    <property type="entry name" value="HTH_MERR"/>
    <property type="match status" value="1"/>
</dbReference>
<dbReference type="Proteomes" id="UP000016960">
    <property type="component" value="Unassembled WGS sequence"/>
</dbReference>
<evidence type="ECO:0000259" key="6">
    <source>
        <dbReference type="PROSITE" id="PS50937"/>
    </source>
</evidence>
<dbReference type="SUPFAM" id="SSF63965">
    <property type="entry name" value="Precorrin-8X methylmutase CbiC/CobH"/>
    <property type="match status" value="1"/>
</dbReference>
<dbReference type="InParanoid" id="U5DSK4"/>
<dbReference type="PANTHER" id="PTHR43588:SF1">
    <property type="entry name" value="COBALT-PRECORRIN-8 METHYLMUTASE"/>
    <property type="match status" value="1"/>
</dbReference>
<evidence type="ECO:0000256" key="1">
    <source>
        <dbReference type="ARBA" id="ARBA00004953"/>
    </source>
</evidence>
<evidence type="ECO:0000256" key="3">
    <source>
        <dbReference type="ARBA" id="ARBA00022573"/>
    </source>
</evidence>
<dbReference type="InterPro" id="IPR036588">
    <property type="entry name" value="CobH/CbiC_sf"/>
</dbReference>
<dbReference type="CDD" id="cd01106">
    <property type="entry name" value="HTH_TipAL-Mta"/>
    <property type="match status" value="1"/>
</dbReference>
<comment type="pathway">
    <text evidence="1">Cofactor biosynthesis; adenosylcobalamin biosynthesis.</text>
</comment>
<dbReference type="InterPro" id="IPR000551">
    <property type="entry name" value="MerR-type_HTH_dom"/>
</dbReference>
<proteinExistence type="inferred from homology"/>
<dbReference type="InterPro" id="IPR009061">
    <property type="entry name" value="DNA-bd_dom_put_sf"/>
</dbReference>
<dbReference type="InterPro" id="IPR003722">
    <property type="entry name" value="Cbl_synth_CobH/CbiC"/>
</dbReference>
<feature type="coiled-coil region" evidence="5">
    <location>
        <begin position="87"/>
        <end position="145"/>
    </location>
</feature>
<reference evidence="7 8" key="1">
    <citation type="submission" date="2013-05" db="EMBL/GenBank/DDBJ databases">
        <title>Draft genome sequence of Rubidibacter lacunae KORDI 51-2.</title>
        <authorList>
            <person name="Choi D.H."/>
            <person name="Noh J.H."/>
            <person name="Kwon K.-K."/>
            <person name="Lee J.-H."/>
            <person name="Ryu J.-Y."/>
        </authorList>
    </citation>
    <scope>NUCLEOTIDE SEQUENCE [LARGE SCALE GENOMIC DNA]</scope>
    <source>
        <strain evidence="7 8">KORDI 51-2</strain>
    </source>
</reference>
<keyword evidence="5" id="KW-0175">Coiled coil</keyword>
<dbReference type="eggNOG" id="COG2082">
    <property type="taxonomic scope" value="Bacteria"/>
</dbReference>
<dbReference type="Pfam" id="PF13411">
    <property type="entry name" value="MerR_1"/>
    <property type="match status" value="1"/>
</dbReference>
<dbReference type="GO" id="GO:0003677">
    <property type="term" value="F:DNA binding"/>
    <property type="evidence" value="ECO:0007669"/>
    <property type="project" value="InterPro"/>
</dbReference>
<organism evidence="7 8">
    <name type="scientific">Rubidibacter lacunae KORDI 51-2</name>
    <dbReference type="NCBI Taxonomy" id="582515"/>
    <lineage>
        <taxon>Bacteria</taxon>
        <taxon>Bacillati</taxon>
        <taxon>Cyanobacteriota</taxon>
        <taxon>Cyanophyceae</taxon>
        <taxon>Oscillatoriophycideae</taxon>
        <taxon>Chroococcales</taxon>
        <taxon>Aphanothecaceae</taxon>
        <taxon>Rubidibacter</taxon>
    </lineage>
</organism>
<dbReference type="EMBL" id="ASSJ01000010">
    <property type="protein sequence ID" value="ERN42665.1"/>
    <property type="molecule type" value="Genomic_DNA"/>
</dbReference>
<dbReference type="STRING" id="582515.KR51_00006200"/>
<dbReference type="PROSITE" id="PS50937">
    <property type="entry name" value="HTH_MERR_2"/>
    <property type="match status" value="1"/>
</dbReference>
<name>U5DSK4_9CHRO</name>
<gene>
    <name evidence="7" type="ORF">KR51_00006200</name>
</gene>
<dbReference type="Gene3D" id="3.40.50.10230">
    <property type="entry name" value="Cobalamin biosynthesis CobH/CbiC, precorrin-8X methylmutase"/>
    <property type="match status" value="1"/>
</dbReference>
<dbReference type="Pfam" id="PF02570">
    <property type="entry name" value="CbiC"/>
    <property type="match status" value="1"/>
</dbReference>
<dbReference type="SUPFAM" id="SSF46955">
    <property type="entry name" value="Putative DNA-binding domain"/>
    <property type="match status" value="1"/>
</dbReference>
<dbReference type="PANTHER" id="PTHR43588">
    <property type="entry name" value="COBALT-PRECORRIN-8 METHYLMUTASE"/>
    <property type="match status" value="1"/>
</dbReference>
<keyword evidence="4 7" id="KW-0413">Isomerase</keyword>
<evidence type="ECO:0000256" key="2">
    <source>
        <dbReference type="ARBA" id="ARBA00009774"/>
    </source>
</evidence>
<dbReference type="AlphaFoldDB" id="U5DSK4"/>
<accession>U5DSK4</accession>
<protein>
    <submittedName>
        <fullName evidence="7">Precorrin isomerase</fullName>
        <ecNumber evidence="7">5.4.1.2</ecNumber>
    </submittedName>
</protein>